<reference evidence="6 7" key="1">
    <citation type="journal article" date="2013" name="Front. Plant Sci.">
        <title>The Reference Genome of the Halophytic Plant Eutrema salsugineum.</title>
        <authorList>
            <person name="Yang R."/>
            <person name="Jarvis D.E."/>
            <person name="Chen H."/>
            <person name="Beilstein M.A."/>
            <person name="Grimwood J."/>
            <person name="Jenkins J."/>
            <person name="Shu S."/>
            <person name="Prochnik S."/>
            <person name="Xin M."/>
            <person name="Ma C."/>
            <person name="Schmutz J."/>
            <person name="Wing R.A."/>
            <person name="Mitchell-Olds T."/>
            <person name="Schumaker K.S."/>
            <person name="Wang X."/>
        </authorList>
    </citation>
    <scope>NUCLEOTIDE SEQUENCE [LARGE SCALE GENOMIC DNA]</scope>
</reference>
<proteinExistence type="predicted"/>
<dbReference type="OMA" id="IKHEAGM"/>
<evidence type="ECO:0000256" key="2">
    <source>
        <dbReference type="ARBA" id="ARBA00022771"/>
    </source>
</evidence>
<dbReference type="PANTHER" id="PTHR45931:SF16">
    <property type="entry name" value="RING_U-BOX SUPERFAMILY PROTEIN"/>
    <property type="match status" value="1"/>
</dbReference>
<protein>
    <recommendedName>
        <fullName evidence="5">RING-type domain-containing protein</fullName>
    </recommendedName>
</protein>
<dbReference type="SMART" id="SM00184">
    <property type="entry name" value="RING"/>
    <property type="match status" value="1"/>
</dbReference>
<dbReference type="Gramene" id="ESQ47300">
    <property type="protein sequence ID" value="ESQ47300"/>
    <property type="gene ID" value="EUTSA_v10028317mg"/>
</dbReference>
<gene>
    <name evidence="6" type="ORF">EUTSA_v10028317mg</name>
</gene>
<evidence type="ECO:0000256" key="1">
    <source>
        <dbReference type="ARBA" id="ARBA00022723"/>
    </source>
</evidence>
<dbReference type="GO" id="GO:0006511">
    <property type="term" value="P:ubiquitin-dependent protein catabolic process"/>
    <property type="evidence" value="ECO:0007669"/>
    <property type="project" value="TreeGrafter"/>
</dbReference>
<organism evidence="6 7">
    <name type="scientific">Eutrema salsugineum</name>
    <name type="common">Saltwater cress</name>
    <name type="synonym">Sisymbrium salsugineum</name>
    <dbReference type="NCBI Taxonomy" id="72664"/>
    <lineage>
        <taxon>Eukaryota</taxon>
        <taxon>Viridiplantae</taxon>
        <taxon>Streptophyta</taxon>
        <taxon>Embryophyta</taxon>
        <taxon>Tracheophyta</taxon>
        <taxon>Spermatophyta</taxon>
        <taxon>Magnoliopsida</taxon>
        <taxon>eudicotyledons</taxon>
        <taxon>Gunneridae</taxon>
        <taxon>Pentapetalae</taxon>
        <taxon>rosids</taxon>
        <taxon>malvids</taxon>
        <taxon>Brassicales</taxon>
        <taxon>Brassicaceae</taxon>
        <taxon>Eutremeae</taxon>
        <taxon>Eutrema</taxon>
    </lineage>
</organism>
<dbReference type="GO" id="GO:0005634">
    <property type="term" value="C:nucleus"/>
    <property type="evidence" value="ECO:0007669"/>
    <property type="project" value="TreeGrafter"/>
</dbReference>
<dbReference type="GO" id="GO:0008270">
    <property type="term" value="F:zinc ion binding"/>
    <property type="evidence" value="ECO:0007669"/>
    <property type="project" value="UniProtKB-KW"/>
</dbReference>
<feature type="domain" description="RING-type" evidence="5">
    <location>
        <begin position="158"/>
        <end position="202"/>
    </location>
</feature>
<dbReference type="PANTHER" id="PTHR45931">
    <property type="entry name" value="SI:CH211-59O9.10"/>
    <property type="match status" value="1"/>
</dbReference>
<dbReference type="PROSITE" id="PS50089">
    <property type="entry name" value="ZF_RING_2"/>
    <property type="match status" value="1"/>
</dbReference>
<sequence length="222" mass="25436">MEIETHVAEVYTSVKNLPRKLESTNTVTISLYELIKHEAGMVTLLGSDRVRLKPRGGFTSHHLSRLLCDQQVPESQYLGETIARDIKASLDNDHSLREPVFVTVDVNFIRERRLISPPPPPPVLPTPSRGASREVLQRLAKEQRVEPKDLVGKNETQCSICIEDWSNKSHKNIIELPQCLHMFHQHCLFEWLGRQNSCPLCRSTVSFHTIGSRRNRETQRLT</sequence>
<keyword evidence="2 4" id="KW-0863">Zinc-finger</keyword>
<evidence type="ECO:0000313" key="7">
    <source>
        <dbReference type="Proteomes" id="UP000030689"/>
    </source>
</evidence>
<dbReference type="OrthoDB" id="1079733at2759"/>
<dbReference type="InterPro" id="IPR001841">
    <property type="entry name" value="Znf_RING"/>
</dbReference>
<keyword evidence="3" id="KW-0862">Zinc</keyword>
<evidence type="ECO:0000259" key="5">
    <source>
        <dbReference type="PROSITE" id="PS50089"/>
    </source>
</evidence>
<dbReference type="InterPro" id="IPR013083">
    <property type="entry name" value="Znf_RING/FYVE/PHD"/>
</dbReference>
<evidence type="ECO:0000256" key="4">
    <source>
        <dbReference type="PROSITE-ProRule" id="PRU00175"/>
    </source>
</evidence>
<keyword evidence="1" id="KW-0479">Metal-binding</keyword>
<dbReference type="KEGG" id="eus:EUTSA_v10028317mg"/>
<dbReference type="Pfam" id="PF13639">
    <property type="entry name" value="zf-RING_2"/>
    <property type="match status" value="1"/>
</dbReference>
<name>V4LA42_EUTSA</name>
<dbReference type="SUPFAM" id="SSF57850">
    <property type="entry name" value="RING/U-box"/>
    <property type="match status" value="1"/>
</dbReference>
<dbReference type="GO" id="GO:0061630">
    <property type="term" value="F:ubiquitin protein ligase activity"/>
    <property type="evidence" value="ECO:0007669"/>
    <property type="project" value="TreeGrafter"/>
</dbReference>
<dbReference type="eggNOG" id="KOG0800">
    <property type="taxonomic scope" value="Eukaryota"/>
</dbReference>
<dbReference type="Gene3D" id="3.30.40.10">
    <property type="entry name" value="Zinc/RING finger domain, C3HC4 (zinc finger)"/>
    <property type="match status" value="1"/>
</dbReference>
<dbReference type="InterPro" id="IPR051834">
    <property type="entry name" value="RING_finger_E3_ligase"/>
</dbReference>
<dbReference type="Proteomes" id="UP000030689">
    <property type="component" value="Unassembled WGS sequence"/>
</dbReference>
<dbReference type="EMBL" id="KI517416">
    <property type="protein sequence ID" value="ESQ47300.1"/>
    <property type="molecule type" value="Genomic_DNA"/>
</dbReference>
<accession>V4LA42</accession>
<dbReference type="AlphaFoldDB" id="V4LA42"/>
<evidence type="ECO:0000313" key="6">
    <source>
        <dbReference type="EMBL" id="ESQ47300.1"/>
    </source>
</evidence>
<evidence type="ECO:0000256" key="3">
    <source>
        <dbReference type="ARBA" id="ARBA00022833"/>
    </source>
</evidence>
<keyword evidence="7" id="KW-1185">Reference proteome</keyword>